<dbReference type="AlphaFoldDB" id="A0A2H1WVV6"/>
<proteinExistence type="predicted"/>
<evidence type="ECO:0000256" key="1">
    <source>
        <dbReference type="SAM" id="Phobius"/>
    </source>
</evidence>
<gene>
    <name evidence="2" type="ORF">SFRICE_037255</name>
</gene>
<name>A0A2H1WVV6_SPOFR</name>
<accession>A0A2H1WVV6</accession>
<reference evidence="2" key="1">
    <citation type="submission" date="2016-07" db="EMBL/GenBank/DDBJ databases">
        <authorList>
            <person name="Bretaudeau A."/>
        </authorList>
    </citation>
    <scope>NUCLEOTIDE SEQUENCE</scope>
    <source>
        <strain evidence="2">Rice</strain>
        <tissue evidence="2">Whole body</tissue>
    </source>
</reference>
<keyword evidence="1" id="KW-0472">Membrane</keyword>
<organism evidence="2">
    <name type="scientific">Spodoptera frugiperda</name>
    <name type="common">Fall armyworm</name>
    <dbReference type="NCBI Taxonomy" id="7108"/>
    <lineage>
        <taxon>Eukaryota</taxon>
        <taxon>Metazoa</taxon>
        <taxon>Ecdysozoa</taxon>
        <taxon>Arthropoda</taxon>
        <taxon>Hexapoda</taxon>
        <taxon>Insecta</taxon>
        <taxon>Pterygota</taxon>
        <taxon>Neoptera</taxon>
        <taxon>Endopterygota</taxon>
        <taxon>Lepidoptera</taxon>
        <taxon>Glossata</taxon>
        <taxon>Ditrysia</taxon>
        <taxon>Noctuoidea</taxon>
        <taxon>Noctuidae</taxon>
        <taxon>Amphipyrinae</taxon>
        <taxon>Spodoptera</taxon>
    </lineage>
</organism>
<feature type="transmembrane region" description="Helical" evidence="1">
    <location>
        <begin position="25"/>
        <end position="46"/>
    </location>
</feature>
<protein>
    <submittedName>
        <fullName evidence="2">SFRICE_037255</fullName>
    </submittedName>
</protein>
<dbReference type="Gene3D" id="1.20.1070.10">
    <property type="entry name" value="Rhodopsin 7-helix transmembrane proteins"/>
    <property type="match status" value="1"/>
</dbReference>
<sequence>MTSKCDSAQRPAISMDHGWKHFKFYMLYAWGCPIVLTACMAIVNFYPGKHQKPGIGLNHCWFFSTLNYKLRALRTVLL</sequence>
<evidence type="ECO:0000313" key="2">
    <source>
        <dbReference type="EMBL" id="SOQ57137.1"/>
    </source>
</evidence>
<dbReference type="EMBL" id="ODYU01011410">
    <property type="protein sequence ID" value="SOQ57137.1"/>
    <property type="molecule type" value="Genomic_DNA"/>
</dbReference>
<keyword evidence="1" id="KW-0812">Transmembrane</keyword>
<keyword evidence="1" id="KW-1133">Transmembrane helix</keyword>